<dbReference type="InterPro" id="IPR011335">
    <property type="entry name" value="Restrct_endonuc-II-like"/>
</dbReference>
<proteinExistence type="predicted"/>
<dbReference type="InterPro" id="IPR036388">
    <property type="entry name" value="WH-like_DNA-bd_sf"/>
</dbReference>
<dbReference type="Proteomes" id="UP000598032">
    <property type="component" value="Unassembled WGS sequence"/>
</dbReference>
<reference evidence="1 2" key="1">
    <citation type="submission" date="2020-10" db="EMBL/GenBank/DDBJ databases">
        <authorList>
            <person name="Peeters C."/>
        </authorList>
    </citation>
    <scope>NUCLEOTIDE SEQUENCE [LARGE SCALE GENOMIC DNA]</scope>
    <source>
        <strain evidence="1 2">LMG 28140</strain>
    </source>
</reference>
<dbReference type="EMBL" id="CAJHCP010000002">
    <property type="protein sequence ID" value="CAD6516518.1"/>
    <property type="molecule type" value="Genomic_DNA"/>
</dbReference>
<sequence>MSTRTLRMKKHALHRKLNEQARAKKAGAYLRWFHTRDMPGSGTKTRLVCEKAAADELHLMSDAEHAAFLEAWWRDDVLTIFDQYALDREKTQRAALSVNVDHPRYDGRSESAVLSTDLVLNVRRGSTYIREANSVKSARSNASETLTRMQLIERRMWENEGAIYRLVTANGMHANRSKNLAWIFRAHNDTVGRQLSDFELIARREILRFFRRRKDVRVVDACRYVDHTFELASGTAVQAFRQLAGAKYLAFSLNVPDPIQLSFSEIWRPKRNA</sequence>
<dbReference type="InterPro" id="IPR011856">
    <property type="entry name" value="tRNA_endonuc-like_dom_sf"/>
</dbReference>
<dbReference type="Gene3D" id="3.40.1350.10">
    <property type="match status" value="1"/>
</dbReference>
<evidence type="ECO:0000313" key="2">
    <source>
        <dbReference type="Proteomes" id="UP000598032"/>
    </source>
</evidence>
<keyword evidence="2" id="KW-1185">Reference proteome</keyword>
<dbReference type="CDD" id="cd22362">
    <property type="entry name" value="TnsA_endonuclease-like"/>
    <property type="match status" value="1"/>
</dbReference>
<gene>
    <name evidence="1" type="primary">tnsA</name>
    <name evidence="1" type="ORF">LMG28140_00795</name>
</gene>
<dbReference type="RefSeq" id="WP_201641000.1">
    <property type="nucleotide sequence ID" value="NZ_CAJHCP010000002.1"/>
</dbReference>
<comment type="caution">
    <text evidence="1">The sequence shown here is derived from an EMBL/GenBank/DDBJ whole genome shotgun (WGS) entry which is preliminary data.</text>
</comment>
<organism evidence="1 2">
    <name type="scientific">Paraburkholderia metrosideri</name>
    <dbReference type="NCBI Taxonomy" id="580937"/>
    <lineage>
        <taxon>Bacteria</taxon>
        <taxon>Pseudomonadati</taxon>
        <taxon>Pseudomonadota</taxon>
        <taxon>Betaproteobacteria</taxon>
        <taxon>Burkholderiales</taxon>
        <taxon>Burkholderiaceae</taxon>
        <taxon>Paraburkholderia</taxon>
    </lineage>
</organism>
<dbReference type="Gene3D" id="1.10.10.10">
    <property type="entry name" value="Winged helix-like DNA-binding domain superfamily/Winged helix DNA-binding domain"/>
    <property type="match status" value="1"/>
</dbReference>
<dbReference type="SUPFAM" id="SSF52980">
    <property type="entry name" value="Restriction endonuclease-like"/>
    <property type="match status" value="1"/>
</dbReference>
<accession>A0ABM8NC03</accession>
<evidence type="ECO:0000313" key="1">
    <source>
        <dbReference type="EMBL" id="CAD6516518.1"/>
    </source>
</evidence>
<name>A0ABM8NC03_9BURK</name>
<protein>
    <submittedName>
        <fullName evidence="1">Transposon Tn7 transposition protein TnsA</fullName>
    </submittedName>
</protein>